<dbReference type="AlphaFoldDB" id="A0A832H1L8"/>
<proteinExistence type="predicted"/>
<sequence>MIQSSLNKLPTQLEGMAFMLHDPVDKLARPDRLAWSIYRFTSSTQHSKVHDYTCFQYATDYVLEAIAGVPGKWYMTGQGKGIRPQHLIYIQRNGTVEKYRVEHIDYYSSPSDMWSATLTKLG</sequence>
<name>A0A832H1L8_9CYAN</name>
<gene>
    <name evidence="1" type="ORF">ENR47_06795</name>
</gene>
<protein>
    <submittedName>
        <fullName evidence="1">Uncharacterized protein</fullName>
    </submittedName>
</protein>
<reference evidence="1" key="1">
    <citation type="journal article" date="2020" name="mSystems">
        <title>Genome- and Community-Level Interaction Insights into Carbon Utilization and Element Cycling Functions of Hydrothermarchaeota in Hydrothermal Sediment.</title>
        <authorList>
            <person name="Zhou Z."/>
            <person name="Liu Y."/>
            <person name="Xu W."/>
            <person name="Pan J."/>
            <person name="Luo Z.H."/>
            <person name="Li M."/>
        </authorList>
    </citation>
    <scope>NUCLEOTIDE SEQUENCE [LARGE SCALE GENOMIC DNA]</scope>
    <source>
        <strain evidence="1">SpSt-402</strain>
    </source>
</reference>
<evidence type="ECO:0000313" key="1">
    <source>
        <dbReference type="EMBL" id="HGW93974.1"/>
    </source>
</evidence>
<accession>A0A832H1L8</accession>
<comment type="caution">
    <text evidence="1">The sequence shown here is derived from an EMBL/GenBank/DDBJ whole genome shotgun (WGS) entry which is preliminary data.</text>
</comment>
<dbReference type="EMBL" id="DSRD01000437">
    <property type="protein sequence ID" value="HGW93974.1"/>
    <property type="molecule type" value="Genomic_DNA"/>
</dbReference>
<organism evidence="1">
    <name type="scientific">Oscillatoriales cyanobacterium SpSt-402</name>
    <dbReference type="NCBI Taxonomy" id="2282168"/>
    <lineage>
        <taxon>Bacteria</taxon>
        <taxon>Bacillati</taxon>
        <taxon>Cyanobacteriota</taxon>
        <taxon>Cyanophyceae</taxon>
        <taxon>Oscillatoriophycideae</taxon>
        <taxon>Oscillatoriales</taxon>
    </lineage>
</organism>